<organism evidence="2 3">
    <name type="scientific">Melipona bicolor</name>
    <dbReference type="NCBI Taxonomy" id="60889"/>
    <lineage>
        <taxon>Eukaryota</taxon>
        <taxon>Metazoa</taxon>
        <taxon>Ecdysozoa</taxon>
        <taxon>Arthropoda</taxon>
        <taxon>Hexapoda</taxon>
        <taxon>Insecta</taxon>
        <taxon>Pterygota</taxon>
        <taxon>Neoptera</taxon>
        <taxon>Endopterygota</taxon>
        <taxon>Hymenoptera</taxon>
        <taxon>Apocrita</taxon>
        <taxon>Aculeata</taxon>
        <taxon>Apoidea</taxon>
        <taxon>Anthophila</taxon>
        <taxon>Apidae</taxon>
        <taxon>Melipona</taxon>
    </lineage>
</organism>
<reference evidence="2" key="1">
    <citation type="submission" date="2021-10" db="EMBL/GenBank/DDBJ databases">
        <title>Melipona bicolor Genome sequencing and assembly.</title>
        <authorList>
            <person name="Araujo N.S."/>
            <person name="Arias M.C."/>
        </authorList>
    </citation>
    <scope>NUCLEOTIDE SEQUENCE</scope>
    <source>
        <strain evidence="2">USP_2M_L1-L4_2017</strain>
        <tissue evidence="2">Whole body</tissue>
    </source>
</reference>
<gene>
    <name evidence="2" type="ORF">K0M31_011779</name>
</gene>
<dbReference type="EMBL" id="JAHYIQ010000003">
    <property type="protein sequence ID" value="KAK1133994.1"/>
    <property type="molecule type" value="Genomic_DNA"/>
</dbReference>
<accession>A0AA40GA86</accession>
<name>A0AA40GA86_9HYME</name>
<feature type="compositionally biased region" description="Basic and acidic residues" evidence="1">
    <location>
        <begin position="1"/>
        <end position="20"/>
    </location>
</feature>
<evidence type="ECO:0000313" key="2">
    <source>
        <dbReference type="EMBL" id="KAK1133994.1"/>
    </source>
</evidence>
<keyword evidence="3" id="KW-1185">Reference proteome</keyword>
<dbReference type="Proteomes" id="UP001177670">
    <property type="component" value="Unassembled WGS sequence"/>
</dbReference>
<feature type="region of interest" description="Disordered" evidence="1">
    <location>
        <begin position="1"/>
        <end position="44"/>
    </location>
</feature>
<proteinExistence type="predicted"/>
<evidence type="ECO:0000313" key="3">
    <source>
        <dbReference type="Proteomes" id="UP001177670"/>
    </source>
</evidence>
<dbReference type="AlphaFoldDB" id="A0AA40GA86"/>
<comment type="caution">
    <text evidence="2">The sequence shown here is derived from an EMBL/GenBank/DDBJ whole genome shotgun (WGS) entry which is preliminary data.</text>
</comment>
<sequence length="179" mass="19761">MEQIRDHGTASERPAQDHRQPSASQPRPHQGLPVPDPPRTLSLNHPGIKAEVRIEPKQFRAGSDRCFDDRERWLLFSAAIASPIVALEKQPSSTRLFAAENSETAKTISILAGTRTEISIVEDELYSSVDFTSDRSRTTRNSRGTGAGGEVAQSGKFLFAVLFKENGETKENGRRSKSE</sequence>
<protein>
    <submittedName>
        <fullName evidence="2">Uncharacterized protein</fullName>
    </submittedName>
</protein>
<evidence type="ECO:0000256" key="1">
    <source>
        <dbReference type="SAM" id="MobiDB-lite"/>
    </source>
</evidence>